<organism evidence="1 2">
    <name type="scientific">Brachionus plicatilis</name>
    <name type="common">Marine rotifer</name>
    <name type="synonym">Brachionus muelleri</name>
    <dbReference type="NCBI Taxonomy" id="10195"/>
    <lineage>
        <taxon>Eukaryota</taxon>
        <taxon>Metazoa</taxon>
        <taxon>Spiralia</taxon>
        <taxon>Gnathifera</taxon>
        <taxon>Rotifera</taxon>
        <taxon>Eurotatoria</taxon>
        <taxon>Monogononta</taxon>
        <taxon>Pseudotrocha</taxon>
        <taxon>Ploima</taxon>
        <taxon>Brachionidae</taxon>
        <taxon>Brachionus</taxon>
    </lineage>
</organism>
<dbReference type="AlphaFoldDB" id="A0A3M7P6H3"/>
<sequence length="80" mass="9532">MQILCPVGHCLKSYLLNKIGHFLKTNKSGTYRGRGFELREIILLKILIFPLLNWAKEKIDKTLTRTDNRELRKWHLFNHV</sequence>
<protein>
    <submittedName>
        <fullName evidence="1">Uncharacterized protein</fullName>
    </submittedName>
</protein>
<dbReference type="EMBL" id="REGN01012884">
    <property type="protein sequence ID" value="RMZ94665.1"/>
    <property type="molecule type" value="Genomic_DNA"/>
</dbReference>
<proteinExistence type="predicted"/>
<keyword evidence="2" id="KW-1185">Reference proteome</keyword>
<name>A0A3M7P6H3_BRAPC</name>
<comment type="caution">
    <text evidence="1">The sequence shown here is derived from an EMBL/GenBank/DDBJ whole genome shotgun (WGS) entry which is preliminary data.</text>
</comment>
<evidence type="ECO:0000313" key="2">
    <source>
        <dbReference type="Proteomes" id="UP000276133"/>
    </source>
</evidence>
<accession>A0A3M7P6H3</accession>
<dbReference type="Proteomes" id="UP000276133">
    <property type="component" value="Unassembled WGS sequence"/>
</dbReference>
<reference evidence="1 2" key="1">
    <citation type="journal article" date="2018" name="Sci. Rep.">
        <title>Genomic signatures of local adaptation to the degree of environmental predictability in rotifers.</title>
        <authorList>
            <person name="Franch-Gras L."/>
            <person name="Hahn C."/>
            <person name="Garcia-Roger E.M."/>
            <person name="Carmona M.J."/>
            <person name="Serra M."/>
            <person name="Gomez A."/>
        </authorList>
    </citation>
    <scope>NUCLEOTIDE SEQUENCE [LARGE SCALE GENOMIC DNA]</scope>
    <source>
        <strain evidence="1">HYR1</strain>
    </source>
</reference>
<gene>
    <name evidence="1" type="ORF">BpHYR1_001278</name>
</gene>
<evidence type="ECO:0000313" key="1">
    <source>
        <dbReference type="EMBL" id="RMZ94665.1"/>
    </source>
</evidence>